<dbReference type="EMBL" id="CAKMRJ010003334">
    <property type="protein sequence ID" value="CAH1433905.1"/>
    <property type="molecule type" value="Genomic_DNA"/>
</dbReference>
<keyword evidence="3" id="KW-1185">Reference proteome</keyword>
<gene>
    <name evidence="2" type="ORF">LVIROSA_LOCUS20466</name>
</gene>
<reference evidence="2 3" key="1">
    <citation type="submission" date="2022-01" db="EMBL/GenBank/DDBJ databases">
        <authorList>
            <person name="Xiong W."/>
            <person name="Schranz E."/>
        </authorList>
    </citation>
    <scope>NUCLEOTIDE SEQUENCE [LARGE SCALE GENOMIC DNA]</scope>
</reference>
<name>A0AAU9NCU6_9ASTR</name>
<evidence type="ECO:0000256" key="1">
    <source>
        <dbReference type="SAM" id="MobiDB-lite"/>
    </source>
</evidence>
<sequence>MIINAKYPKLKGRGENLDLKSLGPSTFGLMKQNRKTSKYVFQGTKPLVKFGCFAKIGEDSDSDEVIVSEQEDDNTPPVAIVVEEHVPMINVNDDDEDDDEIVLGDNALGFDNNRDDDGAEMGQEGELSGFDDDDVYIDYGPNDDELGSFFDNVNEVGISPTETQGETNILKLPQQTPDQMDNFFC</sequence>
<evidence type="ECO:0000313" key="3">
    <source>
        <dbReference type="Proteomes" id="UP001157418"/>
    </source>
</evidence>
<dbReference type="Proteomes" id="UP001157418">
    <property type="component" value="Unassembled WGS sequence"/>
</dbReference>
<comment type="caution">
    <text evidence="2">The sequence shown here is derived from an EMBL/GenBank/DDBJ whole genome shotgun (WGS) entry which is preliminary data.</text>
</comment>
<protein>
    <submittedName>
        <fullName evidence="2">Uncharacterized protein</fullName>
    </submittedName>
</protein>
<evidence type="ECO:0000313" key="2">
    <source>
        <dbReference type="EMBL" id="CAH1433905.1"/>
    </source>
</evidence>
<organism evidence="2 3">
    <name type="scientific">Lactuca virosa</name>
    <dbReference type="NCBI Taxonomy" id="75947"/>
    <lineage>
        <taxon>Eukaryota</taxon>
        <taxon>Viridiplantae</taxon>
        <taxon>Streptophyta</taxon>
        <taxon>Embryophyta</taxon>
        <taxon>Tracheophyta</taxon>
        <taxon>Spermatophyta</taxon>
        <taxon>Magnoliopsida</taxon>
        <taxon>eudicotyledons</taxon>
        <taxon>Gunneridae</taxon>
        <taxon>Pentapetalae</taxon>
        <taxon>asterids</taxon>
        <taxon>campanulids</taxon>
        <taxon>Asterales</taxon>
        <taxon>Asteraceae</taxon>
        <taxon>Cichorioideae</taxon>
        <taxon>Cichorieae</taxon>
        <taxon>Lactucinae</taxon>
        <taxon>Lactuca</taxon>
    </lineage>
</organism>
<feature type="region of interest" description="Disordered" evidence="1">
    <location>
        <begin position="107"/>
        <end position="132"/>
    </location>
</feature>
<proteinExistence type="predicted"/>
<accession>A0AAU9NCU6</accession>
<dbReference type="AlphaFoldDB" id="A0AAU9NCU6"/>